<dbReference type="OrthoDB" id="9803927at2"/>
<dbReference type="InterPro" id="IPR017850">
    <property type="entry name" value="Alkaline_phosphatase_core_sf"/>
</dbReference>
<gene>
    <name evidence="3" type="ORF">CCAX7_17790</name>
</gene>
<dbReference type="AlphaFoldDB" id="A0A402D3W7"/>
<dbReference type="InterPro" id="IPR011964">
    <property type="entry name" value="YVTN_b-propeller_repeat"/>
</dbReference>
<evidence type="ECO:0000256" key="2">
    <source>
        <dbReference type="ARBA" id="ARBA00022801"/>
    </source>
</evidence>
<organism evidence="3 4">
    <name type="scientific">Capsulimonas corticalis</name>
    <dbReference type="NCBI Taxonomy" id="2219043"/>
    <lineage>
        <taxon>Bacteria</taxon>
        <taxon>Bacillati</taxon>
        <taxon>Armatimonadota</taxon>
        <taxon>Armatimonadia</taxon>
        <taxon>Capsulimonadales</taxon>
        <taxon>Capsulimonadaceae</taxon>
        <taxon>Capsulimonas</taxon>
    </lineage>
</organism>
<dbReference type="Pfam" id="PF21783">
    <property type="entry name" value="YNCE"/>
    <property type="match status" value="1"/>
</dbReference>
<dbReference type="Gene3D" id="3.40.720.10">
    <property type="entry name" value="Alkaline Phosphatase, subunit A"/>
    <property type="match status" value="1"/>
</dbReference>
<proteinExistence type="predicted"/>
<protein>
    <submittedName>
        <fullName evidence="3">Uncharacterized protein</fullName>
    </submittedName>
</protein>
<dbReference type="SUPFAM" id="SSF53649">
    <property type="entry name" value="Alkaline phosphatase-like"/>
    <property type="match status" value="1"/>
</dbReference>
<keyword evidence="1" id="KW-0732">Signal</keyword>
<reference evidence="3 4" key="1">
    <citation type="journal article" date="2019" name="Int. J. Syst. Evol. Microbiol.">
        <title>Capsulimonas corticalis gen. nov., sp. nov., an aerobic capsulated bacterium, of a novel bacterial order, Capsulimonadales ord. nov., of the class Armatimonadia of the phylum Armatimonadetes.</title>
        <authorList>
            <person name="Li J."/>
            <person name="Kudo C."/>
            <person name="Tonouchi A."/>
        </authorList>
    </citation>
    <scope>NUCLEOTIDE SEQUENCE [LARGE SCALE GENOMIC DNA]</scope>
    <source>
        <strain evidence="3 4">AX-7</strain>
    </source>
</reference>
<dbReference type="NCBIfam" id="TIGR02276">
    <property type="entry name" value="beta_rpt_yvtn"/>
    <property type="match status" value="1"/>
</dbReference>
<evidence type="ECO:0000313" key="4">
    <source>
        <dbReference type="Proteomes" id="UP000287394"/>
    </source>
</evidence>
<dbReference type="KEGG" id="ccot:CCAX7_17790"/>
<dbReference type="InterPro" id="IPR048433">
    <property type="entry name" value="YNCE-like_beta-prop"/>
</dbReference>
<dbReference type="EMBL" id="AP025739">
    <property type="protein sequence ID" value="BDI29728.1"/>
    <property type="molecule type" value="Genomic_DNA"/>
</dbReference>
<sequence>MRMQWIAAAALIAATAAVMAAPKTPAPTPANLPLVTGKTLTPEGAQTNVGSFPANLALSPDGKYILVTTAGMREYLSVLRVADGRLISRLDFNKHSTVVDNKQALYYGLVCGKTENGVTTVYASRGGEGMVSVLSLDAEGALTDTGKTLTLTPEPGGDLAYTAGLAVSGDGAHLYAADNSGVPKAGMRGSLRIFDTASVRETANVDLPGYPYAVAAVTAGAEAGHKVYVTSEQRANVSVVDPVAGKSVREIATGTQPIGLLLDKAQARLFVANAGGDTVSIIDTRTDKVTRTVLMRPDNMRGLPGSTPTGLALSPDEKTLYVTLGDMNAVAVVNLPDAKLIGYLPAGWYPTGAVVSPDGQRLFIANAKGVAARNPNDTPSRTLTERPQYIQNIIEGTVTTIDLAALPTLKTLTARVLANNQGVLGRKPKFQNPGVKHVFYIIKENRTYDQVLGDLPQGDGDPSLVLYGRDITPNLHALAERFVLLDNFYCCAEVSGDGWNWSTGAMASEFNARNVAHNYGGRRRPYDFEGSNNGIAVDRLDIPDANRPPGGYLWDLCAAHGVSFRDYGFFMDDFDVPRKTPERGTEGLENSPTMKTLLGKTCAEFREFDTNYADSDAWIDAKFAPAPRQLKTYGKYDAPSRVSAWKREFAEYVKTGALPRFTMLRLGRDHTAGTWDGCSTPNAMVADNDYAVGQVVDIISHSPYWKSSVIVVVEDDAQHGYDHVDAHRSTAYVISPFIEKATHDSHFYNTDSALRTIEQLLGLPPMTQYDAIAPPIDVFQKNAVNAEPYRAVLPARSILAAVNTKEAYRAADSARLLNTLREESGPDEELNDILWRSAKGTPPPPRRYSLSLARVGDD</sequence>
<dbReference type="Pfam" id="PF04185">
    <property type="entry name" value="Phosphoesterase"/>
    <property type="match status" value="1"/>
</dbReference>
<evidence type="ECO:0000256" key="1">
    <source>
        <dbReference type="ARBA" id="ARBA00022729"/>
    </source>
</evidence>
<dbReference type="Gene3D" id="2.130.10.10">
    <property type="entry name" value="YVTN repeat-like/Quinoprotein amine dehydrogenase"/>
    <property type="match status" value="2"/>
</dbReference>
<dbReference type="InterPro" id="IPR011044">
    <property type="entry name" value="Quino_amine_DH_bsu"/>
</dbReference>
<dbReference type="RefSeq" id="WP_119324173.1">
    <property type="nucleotide sequence ID" value="NZ_AP025739.1"/>
</dbReference>
<dbReference type="PANTHER" id="PTHR47197:SF3">
    <property type="entry name" value="DIHYDRO-HEME D1 DEHYDROGENASE"/>
    <property type="match status" value="1"/>
</dbReference>
<name>A0A402D3W7_9BACT</name>
<evidence type="ECO:0000313" key="3">
    <source>
        <dbReference type="EMBL" id="BDI29728.1"/>
    </source>
</evidence>
<dbReference type="InterPro" id="IPR051200">
    <property type="entry name" value="Host-pathogen_enzymatic-act"/>
</dbReference>
<dbReference type="SUPFAM" id="SSF50969">
    <property type="entry name" value="YVTN repeat-like/Quinoprotein amine dehydrogenase"/>
    <property type="match status" value="1"/>
</dbReference>
<dbReference type="InterPro" id="IPR015943">
    <property type="entry name" value="WD40/YVTN_repeat-like_dom_sf"/>
</dbReference>
<dbReference type="PANTHER" id="PTHR47197">
    <property type="entry name" value="PROTEIN NIRF"/>
    <property type="match status" value="1"/>
</dbReference>
<accession>A0A402D3W7</accession>
<dbReference type="InterPro" id="IPR007312">
    <property type="entry name" value="Phosphoesterase"/>
</dbReference>
<keyword evidence="2" id="KW-0378">Hydrolase</keyword>
<dbReference type="GO" id="GO:0016788">
    <property type="term" value="F:hydrolase activity, acting on ester bonds"/>
    <property type="evidence" value="ECO:0007669"/>
    <property type="project" value="InterPro"/>
</dbReference>
<keyword evidence="4" id="KW-1185">Reference proteome</keyword>
<dbReference type="Proteomes" id="UP000287394">
    <property type="component" value="Chromosome"/>
</dbReference>